<sequence length="165" mass="19093">MNLDKFEFVQGQSRNKVGGFVVDTKTRPPKPNEFHYRCNYLYGAASLLSSQSSGNSGLETLSKLYLREMKKLCLVEMIRLEKDFGRTVCKRCKKLFIAHLDGTQSVTVRLNKQKQIVRTCLGCGAKKFFLRNSTYLSRNERSQHQAETERHAMIEKLFKSAFERK</sequence>
<dbReference type="STRING" id="42156.A0A3P6SU85"/>
<keyword evidence="2" id="KW-0479">Metal-binding</keyword>
<dbReference type="GO" id="GO:0008033">
    <property type="term" value="P:tRNA processing"/>
    <property type="evidence" value="ECO:0007669"/>
    <property type="project" value="UniProtKB-KW"/>
</dbReference>
<dbReference type="InterPro" id="IPR007175">
    <property type="entry name" value="Rpr2/Snm1/Rpp21"/>
</dbReference>
<keyword evidence="1" id="KW-0819">tRNA processing</keyword>
<protein>
    <submittedName>
        <fullName evidence="5">Uncharacterized protein</fullName>
    </submittedName>
</protein>
<evidence type="ECO:0000256" key="1">
    <source>
        <dbReference type="ARBA" id="ARBA00022694"/>
    </source>
</evidence>
<evidence type="ECO:0000256" key="3">
    <source>
        <dbReference type="ARBA" id="ARBA00022833"/>
    </source>
</evidence>
<dbReference type="Gene3D" id="6.20.50.20">
    <property type="match status" value="1"/>
</dbReference>
<keyword evidence="6" id="KW-1185">Reference proteome</keyword>
<reference evidence="5 6" key="1">
    <citation type="submission" date="2018-08" db="EMBL/GenBank/DDBJ databases">
        <authorList>
            <person name="Laetsch R D."/>
            <person name="Stevens L."/>
            <person name="Kumar S."/>
            <person name="Blaxter L. M."/>
        </authorList>
    </citation>
    <scope>NUCLEOTIDE SEQUENCE [LARGE SCALE GENOMIC DNA]</scope>
</reference>
<comment type="similarity">
    <text evidence="4">Belongs to the eukaryotic/archaeal RNase P protein component 4 family.</text>
</comment>
<evidence type="ECO:0000313" key="5">
    <source>
        <dbReference type="EMBL" id="VDK78766.1"/>
    </source>
</evidence>
<dbReference type="GO" id="GO:0046872">
    <property type="term" value="F:metal ion binding"/>
    <property type="evidence" value="ECO:0007669"/>
    <property type="project" value="UniProtKB-KW"/>
</dbReference>
<proteinExistence type="inferred from homology"/>
<dbReference type="AlphaFoldDB" id="A0A3P6SU85"/>
<dbReference type="OMA" id="HYRCNYL"/>
<evidence type="ECO:0000256" key="4">
    <source>
        <dbReference type="ARBA" id="ARBA00038402"/>
    </source>
</evidence>
<evidence type="ECO:0000313" key="6">
    <source>
        <dbReference type="Proteomes" id="UP000277928"/>
    </source>
</evidence>
<dbReference type="EMBL" id="UYRX01000258">
    <property type="protein sequence ID" value="VDK78766.1"/>
    <property type="molecule type" value="Genomic_DNA"/>
</dbReference>
<dbReference type="OrthoDB" id="128536at2759"/>
<keyword evidence="3" id="KW-0862">Zinc</keyword>
<accession>A0A3P6SU85</accession>
<dbReference type="PANTHER" id="PTHR14742">
    <property type="entry name" value="RIBONUCLEASE P SUBUNIT P21"/>
    <property type="match status" value="1"/>
</dbReference>
<dbReference type="Proteomes" id="UP000277928">
    <property type="component" value="Unassembled WGS sequence"/>
</dbReference>
<name>A0A3P6SU85_LITSI</name>
<dbReference type="Pfam" id="PF04032">
    <property type="entry name" value="Rpr2"/>
    <property type="match status" value="1"/>
</dbReference>
<dbReference type="PANTHER" id="PTHR14742:SF0">
    <property type="entry name" value="RIBONUCLEASE P PROTEIN SUBUNIT P21"/>
    <property type="match status" value="1"/>
</dbReference>
<gene>
    <name evidence="5" type="ORF">NLS_LOCUS4211</name>
</gene>
<dbReference type="GO" id="GO:0005655">
    <property type="term" value="C:nucleolar ribonuclease P complex"/>
    <property type="evidence" value="ECO:0007669"/>
    <property type="project" value="TreeGrafter"/>
</dbReference>
<organism evidence="5 6">
    <name type="scientific">Litomosoides sigmodontis</name>
    <name type="common">Filarial nematode worm</name>
    <dbReference type="NCBI Taxonomy" id="42156"/>
    <lineage>
        <taxon>Eukaryota</taxon>
        <taxon>Metazoa</taxon>
        <taxon>Ecdysozoa</taxon>
        <taxon>Nematoda</taxon>
        <taxon>Chromadorea</taxon>
        <taxon>Rhabditida</taxon>
        <taxon>Spirurina</taxon>
        <taxon>Spiruromorpha</taxon>
        <taxon>Filarioidea</taxon>
        <taxon>Onchocercidae</taxon>
        <taxon>Litomosoides</taxon>
    </lineage>
</organism>
<evidence type="ECO:0000256" key="2">
    <source>
        <dbReference type="ARBA" id="ARBA00022723"/>
    </source>
</evidence>